<evidence type="ECO:0000256" key="4">
    <source>
        <dbReference type="ARBA" id="ARBA00023163"/>
    </source>
</evidence>
<keyword evidence="8" id="KW-1185">Reference proteome</keyword>
<dbReference type="SUPFAM" id="SSF88946">
    <property type="entry name" value="Sigma2 domain of RNA polymerase sigma factors"/>
    <property type="match status" value="1"/>
</dbReference>
<dbReference type="InterPro" id="IPR039425">
    <property type="entry name" value="RNA_pol_sigma-70-like"/>
</dbReference>
<dbReference type="Pfam" id="PF04542">
    <property type="entry name" value="Sigma70_r2"/>
    <property type="match status" value="1"/>
</dbReference>
<dbReference type="InterPro" id="IPR007627">
    <property type="entry name" value="RNA_pol_sigma70_r2"/>
</dbReference>
<evidence type="ECO:0000259" key="5">
    <source>
        <dbReference type="Pfam" id="PF04542"/>
    </source>
</evidence>
<keyword evidence="4" id="KW-0804">Transcription</keyword>
<dbReference type="Pfam" id="PF08281">
    <property type="entry name" value="Sigma70_r4_2"/>
    <property type="match status" value="1"/>
</dbReference>
<feature type="domain" description="RNA polymerase sigma-70 region 2" evidence="5">
    <location>
        <begin position="19"/>
        <end position="87"/>
    </location>
</feature>
<dbReference type="Gene3D" id="1.10.1740.10">
    <property type="match status" value="1"/>
</dbReference>
<dbReference type="InterPro" id="IPR014284">
    <property type="entry name" value="RNA_pol_sigma-70_dom"/>
</dbReference>
<dbReference type="EMBL" id="SJPY01000001">
    <property type="protein sequence ID" value="TWU45102.1"/>
    <property type="molecule type" value="Genomic_DNA"/>
</dbReference>
<gene>
    <name evidence="7" type="primary">sigL_1</name>
    <name evidence="7" type="ORF">Q31b_02730</name>
</gene>
<evidence type="ECO:0000259" key="6">
    <source>
        <dbReference type="Pfam" id="PF08281"/>
    </source>
</evidence>
<dbReference type="Proteomes" id="UP000315471">
    <property type="component" value="Unassembled WGS sequence"/>
</dbReference>
<organism evidence="7 8">
    <name type="scientific">Novipirellula aureliae</name>
    <dbReference type="NCBI Taxonomy" id="2527966"/>
    <lineage>
        <taxon>Bacteria</taxon>
        <taxon>Pseudomonadati</taxon>
        <taxon>Planctomycetota</taxon>
        <taxon>Planctomycetia</taxon>
        <taxon>Pirellulales</taxon>
        <taxon>Pirellulaceae</taxon>
        <taxon>Novipirellula</taxon>
    </lineage>
</organism>
<protein>
    <submittedName>
        <fullName evidence="7">ECF RNA polymerase sigma factor SigL</fullName>
    </submittedName>
</protein>
<evidence type="ECO:0000313" key="8">
    <source>
        <dbReference type="Proteomes" id="UP000315471"/>
    </source>
</evidence>
<dbReference type="Gene3D" id="1.10.10.10">
    <property type="entry name" value="Winged helix-like DNA-binding domain superfamily/Winged helix DNA-binding domain"/>
    <property type="match status" value="1"/>
</dbReference>
<dbReference type="GO" id="GO:0006352">
    <property type="term" value="P:DNA-templated transcription initiation"/>
    <property type="evidence" value="ECO:0007669"/>
    <property type="project" value="InterPro"/>
</dbReference>
<dbReference type="RefSeq" id="WP_146597873.1">
    <property type="nucleotide sequence ID" value="NZ_SJPY01000001.1"/>
</dbReference>
<dbReference type="AlphaFoldDB" id="A0A5C6E808"/>
<comment type="caution">
    <text evidence="7">The sequence shown here is derived from an EMBL/GenBank/DDBJ whole genome shotgun (WGS) entry which is preliminary data.</text>
</comment>
<name>A0A5C6E808_9BACT</name>
<accession>A0A5C6E808</accession>
<keyword evidence="2" id="KW-0805">Transcription regulation</keyword>
<dbReference type="InterPro" id="IPR013324">
    <property type="entry name" value="RNA_pol_sigma_r3/r4-like"/>
</dbReference>
<dbReference type="InterPro" id="IPR036388">
    <property type="entry name" value="WH-like_DNA-bd_sf"/>
</dbReference>
<dbReference type="InterPro" id="IPR013325">
    <property type="entry name" value="RNA_pol_sigma_r2"/>
</dbReference>
<feature type="domain" description="RNA polymerase sigma factor 70 region 4 type 2" evidence="6">
    <location>
        <begin position="110"/>
        <end position="162"/>
    </location>
</feature>
<comment type="similarity">
    <text evidence="1">Belongs to the sigma-70 factor family. ECF subfamily.</text>
</comment>
<dbReference type="OrthoDB" id="272950at2"/>
<evidence type="ECO:0000313" key="7">
    <source>
        <dbReference type="EMBL" id="TWU45102.1"/>
    </source>
</evidence>
<keyword evidence="3" id="KW-0731">Sigma factor</keyword>
<dbReference type="PANTHER" id="PTHR43133:SF62">
    <property type="entry name" value="RNA POLYMERASE SIGMA FACTOR SIGZ"/>
    <property type="match status" value="1"/>
</dbReference>
<evidence type="ECO:0000256" key="2">
    <source>
        <dbReference type="ARBA" id="ARBA00023015"/>
    </source>
</evidence>
<proteinExistence type="inferred from homology"/>
<dbReference type="InterPro" id="IPR013249">
    <property type="entry name" value="RNA_pol_sigma70_r4_t2"/>
</dbReference>
<dbReference type="GO" id="GO:0003677">
    <property type="term" value="F:DNA binding"/>
    <property type="evidence" value="ECO:0007669"/>
    <property type="project" value="InterPro"/>
</dbReference>
<sequence length="171" mass="19723">MSSLAMRLADDEQSAWAELYDATANSLFHYVTVLAGDRDASAEILQEVFVRLFRHRDRLRNVDDLNAFVFAVTRNETNRWLSQKSRRPKSMELGEHLDRQATDSYAEDTELLQLTLQKLSAEDREIIHLKIYSELTFSQIADVLELPIGTCASRYRRTISKLRSSIQEQIG</sequence>
<evidence type="ECO:0000256" key="3">
    <source>
        <dbReference type="ARBA" id="ARBA00023082"/>
    </source>
</evidence>
<dbReference type="SUPFAM" id="SSF88659">
    <property type="entry name" value="Sigma3 and sigma4 domains of RNA polymerase sigma factors"/>
    <property type="match status" value="1"/>
</dbReference>
<evidence type="ECO:0000256" key="1">
    <source>
        <dbReference type="ARBA" id="ARBA00010641"/>
    </source>
</evidence>
<dbReference type="GO" id="GO:0016987">
    <property type="term" value="F:sigma factor activity"/>
    <property type="evidence" value="ECO:0007669"/>
    <property type="project" value="UniProtKB-KW"/>
</dbReference>
<dbReference type="PANTHER" id="PTHR43133">
    <property type="entry name" value="RNA POLYMERASE ECF-TYPE SIGMA FACTO"/>
    <property type="match status" value="1"/>
</dbReference>
<dbReference type="NCBIfam" id="TIGR02937">
    <property type="entry name" value="sigma70-ECF"/>
    <property type="match status" value="1"/>
</dbReference>
<reference evidence="7 8" key="1">
    <citation type="submission" date="2019-02" db="EMBL/GenBank/DDBJ databases">
        <title>Deep-cultivation of Planctomycetes and their phenomic and genomic characterization uncovers novel biology.</title>
        <authorList>
            <person name="Wiegand S."/>
            <person name="Jogler M."/>
            <person name="Boedeker C."/>
            <person name="Pinto D."/>
            <person name="Vollmers J."/>
            <person name="Rivas-Marin E."/>
            <person name="Kohn T."/>
            <person name="Peeters S.H."/>
            <person name="Heuer A."/>
            <person name="Rast P."/>
            <person name="Oberbeckmann S."/>
            <person name="Bunk B."/>
            <person name="Jeske O."/>
            <person name="Meyerdierks A."/>
            <person name="Storesund J.E."/>
            <person name="Kallscheuer N."/>
            <person name="Luecker S."/>
            <person name="Lage O.M."/>
            <person name="Pohl T."/>
            <person name="Merkel B.J."/>
            <person name="Hornburger P."/>
            <person name="Mueller R.-W."/>
            <person name="Bruemmer F."/>
            <person name="Labrenz M."/>
            <person name="Spormann A.M."/>
            <person name="Op Den Camp H."/>
            <person name="Overmann J."/>
            <person name="Amann R."/>
            <person name="Jetten M.S.M."/>
            <person name="Mascher T."/>
            <person name="Medema M.H."/>
            <person name="Devos D.P."/>
            <person name="Kaster A.-K."/>
            <person name="Ovreas L."/>
            <person name="Rohde M."/>
            <person name="Galperin M.Y."/>
            <person name="Jogler C."/>
        </authorList>
    </citation>
    <scope>NUCLEOTIDE SEQUENCE [LARGE SCALE GENOMIC DNA]</scope>
    <source>
        <strain evidence="7 8">Q31b</strain>
    </source>
</reference>